<organism evidence="2 3">
    <name type="scientific">Lachnospira intestinalis</name>
    <dbReference type="NCBI Taxonomy" id="3133158"/>
    <lineage>
        <taxon>Bacteria</taxon>
        <taxon>Bacillati</taxon>
        <taxon>Bacillota</taxon>
        <taxon>Clostridia</taxon>
        <taxon>Lachnospirales</taxon>
        <taxon>Lachnospiraceae</taxon>
        <taxon>Lachnospira</taxon>
    </lineage>
</organism>
<accession>A0ABV1H6W8</accession>
<dbReference type="InterPro" id="IPR013693">
    <property type="entry name" value="SpoIID/LytB_N"/>
</dbReference>
<dbReference type="NCBIfam" id="TIGR02669">
    <property type="entry name" value="SpoIID_LytB"/>
    <property type="match status" value="1"/>
</dbReference>
<reference evidence="2" key="1">
    <citation type="submission" date="2024-03" db="EMBL/GenBank/DDBJ databases">
        <title>Human intestinal bacterial collection.</title>
        <authorList>
            <person name="Pauvert C."/>
            <person name="Hitch T.C.A."/>
            <person name="Clavel T."/>
        </authorList>
    </citation>
    <scope>NUCLEOTIDE SEQUENCE [LARGE SCALE GENOMIC DNA]</scope>
    <source>
        <strain evidence="2">CLA-AA-H89B</strain>
    </source>
</reference>
<dbReference type="InterPro" id="IPR013486">
    <property type="entry name" value="SpoIID/LytB"/>
</dbReference>
<keyword evidence="3" id="KW-1185">Reference proteome</keyword>
<name>A0ABV1H6W8_9FIRM</name>
<evidence type="ECO:0000313" key="2">
    <source>
        <dbReference type="EMBL" id="MEQ2555411.1"/>
    </source>
</evidence>
<comment type="caution">
    <text evidence="2">The sequence shown here is derived from an EMBL/GenBank/DDBJ whole genome shotgun (WGS) entry which is preliminary data.</text>
</comment>
<evidence type="ECO:0000259" key="1">
    <source>
        <dbReference type="Pfam" id="PF08486"/>
    </source>
</evidence>
<sequence length="318" mass="34931">MNRTRIFLRNKAAVLTAVILIDLLVPYAVTATVTGRIEQNVSESVIQGRKVIIQYKNATQAVDLNQFIVMVLAARFDKSQEIEVLKAESVMVRTDIYRVMGAAMQADSTSLGLEFFTEKQMKASWQENYESNYALIADCVASTGSSVLMYQNAYIEAKYTAVSAGKTLSGSEISEEKYAYLAAVDCPEDIKSTDYLRVETFTYKDFVKKIKSGYEQAGLHEEAPFQDIQIVSKTDSGYVTKIQAGNVIMSGTEFAKILGLSSAAMTIENSNGKIKITTKGLGDGMGVSLYTADFMAKQGSSYEQILKAFYSGITIVSQ</sequence>
<dbReference type="Proteomes" id="UP001546774">
    <property type="component" value="Unassembled WGS sequence"/>
</dbReference>
<gene>
    <name evidence="2" type="ORF">WMO37_10385</name>
</gene>
<dbReference type="Pfam" id="PF08486">
    <property type="entry name" value="SpoIID"/>
    <property type="match status" value="1"/>
</dbReference>
<evidence type="ECO:0000313" key="3">
    <source>
        <dbReference type="Proteomes" id="UP001546774"/>
    </source>
</evidence>
<proteinExistence type="predicted"/>
<feature type="domain" description="Sporulation stage II protein D amidase enhancer LytB N-terminal" evidence="1">
    <location>
        <begin position="57"/>
        <end position="150"/>
    </location>
</feature>
<dbReference type="EMBL" id="JBBMFS010000008">
    <property type="protein sequence ID" value="MEQ2555411.1"/>
    <property type="molecule type" value="Genomic_DNA"/>
</dbReference>
<protein>
    <submittedName>
        <fullName evidence="2">SpoIID/LytB domain-containing protein</fullName>
    </submittedName>
</protein>